<accession>A0ABQ2VDK0</accession>
<protein>
    <submittedName>
        <fullName evidence="2">Uncharacterized protein</fullName>
    </submittedName>
</protein>
<reference evidence="3" key="1">
    <citation type="journal article" date="2019" name="Int. J. Syst. Evol. Microbiol.">
        <title>The Global Catalogue of Microorganisms (GCM) 10K type strain sequencing project: providing services to taxonomists for standard genome sequencing and annotation.</title>
        <authorList>
            <consortium name="The Broad Institute Genomics Platform"/>
            <consortium name="The Broad Institute Genome Sequencing Center for Infectious Disease"/>
            <person name="Wu L."/>
            <person name="Ma J."/>
        </authorList>
    </citation>
    <scope>NUCLEOTIDE SEQUENCE [LARGE SCALE GENOMIC DNA]</scope>
    <source>
        <strain evidence="3">JCM 3399</strain>
    </source>
</reference>
<comment type="caution">
    <text evidence="2">The sequence shown here is derived from an EMBL/GenBank/DDBJ whole genome shotgun (WGS) entry which is preliminary data.</text>
</comment>
<proteinExistence type="predicted"/>
<name>A0ABQ2VDK0_9ACTN</name>
<evidence type="ECO:0000313" key="3">
    <source>
        <dbReference type="Proteomes" id="UP000654471"/>
    </source>
</evidence>
<sequence>MTVHLPQNVILPAGPSQFDPNALAQSEPSSVSRLVLHPRHCSHASRPFAKPVVVVEKLSNTGA</sequence>
<dbReference type="EMBL" id="BMRP01000018">
    <property type="protein sequence ID" value="GGU76920.1"/>
    <property type="molecule type" value="Genomic_DNA"/>
</dbReference>
<evidence type="ECO:0000313" key="2">
    <source>
        <dbReference type="EMBL" id="GGU76920.1"/>
    </source>
</evidence>
<dbReference type="Proteomes" id="UP000654471">
    <property type="component" value="Unassembled WGS sequence"/>
</dbReference>
<keyword evidence="3" id="KW-1185">Reference proteome</keyword>
<gene>
    <name evidence="2" type="ORF">GCM10010211_48510</name>
</gene>
<evidence type="ECO:0000256" key="1">
    <source>
        <dbReference type="SAM" id="MobiDB-lite"/>
    </source>
</evidence>
<feature type="region of interest" description="Disordered" evidence="1">
    <location>
        <begin position="1"/>
        <end position="24"/>
    </location>
</feature>
<organism evidence="2 3">
    <name type="scientific">Streptomyces albospinus</name>
    <dbReference type="NCBI Taxonomy" id="285515"/>
    <lineage>
        <taxon>Bacteria</taxon>
        <taxon>Bacillati</taxon>
        <taxon>Actinomycetota</taxon>
        <taxon>Actinomycetes</taxon>
        <taxon>Kitasatosporales</taxon>
        <taxon>Streptomycetaceae</taxon>
        <taxon>Streptomyces</taxon>
    </lineage>
</organism>